<reference evidence="1" key="1">
    <citation type="journal article" date="2019" name="bioRxiv">
        <title>The Genome of the Zebra Mussel, Dreissena polymorpha: A Resource for Invasive Species Research.</title>
        <authorList>
            <person name="McCartney M.A."/>
            <person name="Auch B."/>
            <person name="Kono T."/>
            <person name="Mallez S."/>
            <person name="Zhang Y."/>
            <person name="Obille A."/>
            <person name="Becker A."/>
            <person name="Abrahante J.E."/>
            <person name="Garbe J."/>
            <person name="Badalamenti J.P."/>
            <person name="Herman A."/>
            <person name="Mangelson H."/>
            <person name="Liachko I."/>
            <person name="Sullivan S."/>
            <person name="Sone E.D."/>
            <person name="Koren S."/>
            <person name="Silverstein K.A.T."/>
            <person name="Beckman K.B."/>
            <person name="Gohl D.M."/>
        </authorList>
    </citation>
    <scope>NUCLEOTIDE SEQUENCE</scope>
    <source>
        <strain evidence="1">Duluth1</strain>
        <tissue evidence="1">Whole animal</tissue>
    </source>
</reference>
<sequence length="53" mass="6010">MPRNLPIARVVLEVVEKNIAQDAILMTLQIWGCFVPGISIYSQTIILRDINSR</sequence>
<dbReference type="AlphaFoldDB" id="A0A9D4K3J6"/>
<keyword evidence="2" id="KW-1185">Reference proteome</keyword>
<gene>
    <name evidence="1" type="ORF">DPMN_105641</name>
</gene>
<comment type="caution">
    <text evidence="1">The sequence shown here is derived from an EMBL/GenBank/DDBJ whole genome shotgun (WGS) entry which is preliminary data.</text>
</comment>
<evidence type="ECO:0000313" key="2">
    <source>
        <dbReference type="Proteomes" id="UP000828390"/>
    </source>
</evidence>
<reference evidence="1" key="2">
    <citation type="submission" date="2020-11" db="EMBL/GenBank/DDBJ databases">
        <authorList>
            <person name="McCartney M.A."/>
            <person name="Auch B."/>
            <person name="Kono T."/>
            <person name="Mallez S."/>
            <person name="Becker A."/>
            <person name="Gohl D.M."/>
            <person name="Silverstein K.A.T."/>
            <person name="Koren S."/>
            <person name="Bechman K.B."/>
            <person name="Herman A."/>
            <person name="Abrahante J.E."/>
            <person name="Garbe J."/>
        </authorList>
    </citation>
    <scope>NUCLEOTIDE SEQUENCE</scope>
    <source>
        <strain evidence="1">Duluth1</strain>
        <tissue evidence="1">Whole animal</tissue>
    </source>
</reference>
<protein>
    <submittedName>
        <fullName evidence="1">Uncharacterized protein</fullName>
    </submittedName>
</protein>
<accession>A0A9D4K3J6</accession>
<organism evidence="1 2">
    <name type="scientific">Dreissena polymorpha</name>
    <name type="common">Zebra mussel</name>
    <name type="synonym">Mytilus polymorpha</name>
    <dbReference type="NCBI Taxonomy" id="45954"/>
    <lineage>
        <taxon>Eukaryota</taxon>
        <taxon>Metazoa</taxon>
        <taxon>Spiralia</taxon>
        <taxon>Lophotrochozoa</taxon>
        <taxon>Mollusca</taxon>
        <taxon>Bivalvia</taxon>
        <taxon>Autobranchia</taxon>
        <taxon>Heteroconchia</taxon>
        <taxon>Euheterodonta</taxon>
        <taxon>Imparidentia</taxon>
        <taxon>Neoheterodontei</taxon>
        <taxon>Myida</taxon>
        <taxon>Dreissenoidea</taxon>
        <taxon>Dreissenidae</taxon>
        <taxon>Dreissena</taxon>
    </lineage>
</organism>
<dbReference type="Proteomes" id="UP000828390">
    <property type="component" value="Unassembled WGS sequence"/>
</dbReference>
<dbReference type="EMBL" id="JAIWYP010000004">
    <property type="protein sequence ID" value="KAH3832356.1"/>
    <property type="molecule type" value="Genomic_DNA"/>
</dbReference>
<evidence type="ECO:0000313" key="1">
    <source>
        <dbReference type="EMBL" id="KAH3832356.1"/>
    </source>
</evidence>
<name>A0A9D4K3J6_DREPO</name>
<proteinExistence type="predicted"/>